<evidence type="ECO:0000256" key="2">
    <source>
        <dbReference type="ARBA" id="ARBA00023235"/>
    </source>
</evidence>
<dbReference type="RefSeq" id="WP_135978025.1">
    <property type="nucleotide sequence ID" value="NZ_BQKC01000001.1"/>
</dbReference>
<evidence type="ECO:0000256" key="3">
    <source>
        <dbReference type="SAM" id="MobiDB-lite"/>
    </source>
</evidence>
<feature type="region of interest" description="Disordered" evidence="3">
    <location>
        <begin position="259"/>
        <end position="285"/>
    </location>
</feature>
<feature type="domain" description="Trigger factor C-terminal" evidence="4">
    <location>
        <begin position="73"/>
        <end position="228"/>
    </location>
</feature>
<dbReference type="InterPro" id="IPR008880">
    <property type="entry name" value="Trigger_fac_C"/>
</dbReference>
<dbReference type="GO" id="GO:0006457">
    <property type="term" value="P:protein folding"/>
    <property type="evidence" value="ECO:0007669"/>
    <property type="project" value="InterPro"/>
</dbReference>
<dbReference type="GO" id="GO:0015031">
    <property type="term" value="P:protein transport"/>
    <property type="evidence" value="ECO:0007669"/>
    <property type="project" value="InterPro"/>
</dbReference>
<dbReference type="EMBL" id="BQKC01000001">
    <property type="protein sequence ID" value="GJM54527.1"/>
    <property type="molecule type" value="Genomic_DNA"/>
</dbReference>
<feature type="compositionally biased region" description="Basic and acidic residues" evidence="3">
    <location>
        <begin position="262"/>
        <end position="285"/>
    </location>
</feature>
<dbReference type="InterPro" id="IPR027304">
    <property type="entry name" value="Trigger_fact/SurA_dom_sf"/>
</dbReference>
<proteinExistence type="predicted"/>
<organism evidence="5 6">
    <name type="scientific">Granulimonas faecalis</name>
    <dbReference type="NCBI Taxonomy" id="2894155"/>
    <lineage>
        <taxon>Bacteria</taxon>
        <taxon>Bacillati</taxon>
        <taxon>Actinomycetota</taxon>
        <taxon>Coriobacteriia</taxon>
        <taxon>Coriobacteriales</taxon>
        <taxon>Kribbibacteriaceae</taxon>
        <taxon>Granulimonas</taxon>
    </lineage>
</organism>
<protein>
    <recommendedName>
        <fullName evidence="4">Trigger factor C-terminal domain-containing protein</fullName>
    </recommendedName>
</protein>
<dbReference type="Pfam" id="PF05698">
    <property type="entry name" value="Trigger_C"/>
    <property type="match status" value="1"/>
</dbReference>
<evidence type="ECO:0000259" key="4">
    <source>
        <dbReference type="Pfam" id="PF05698"/>
    </source>
</evidence>
<dbReference type="InterPro" id="IPR037041">
    <property type="entry name" value="Trigger_fac_C_sf"/>
</dbReference>
<evidence type="ECO:0000256" key="1">
    <source>
        <dbReference type="ARBA" id="ARBA00023110"/>
    </source>
</evidence>
<dbReference type="Proteomes" id="UP001055025">
    <property type="component" value="Unassembled WGS sequence"/>
</dbReference>
<sequence>MAIEINKPAPLKIGDRYHYTLSSYDPVTITVTVPTVTDTDIEFAIESIAREHGATGADVDDAWVAANLEGLSTLDDLKKALHSQLEHMNSHYAEESKAPLCAGELAKRLNQQVPMDEIARYREQLQQAMRYDAMQQGVDPDQYFAQMGIDQMALDAMFDDRAAQTAGEQAALSAYAAEKKLKVADEEIAGLLGLSAADGEKVIEQARGMGQLEDLRANALNMKAANVVASECTCTYAHETPAEAEARSEQYQAMLEMMRAQDAARAEGAKDDADDKGEGPDLKLV</sequence>
<dbReference type="Gene3D" id="1.10.3120.10">
    <property type="entry name" value="Trigger factor, C-terminal domain"/>
    <property type="match status" value="1"/>
</dbReference>
<reference evidence="5" key="1">
    <citation type="journal article" date="2022" name="Int. J. Syst. Evol. Microbiol.">
        <title>Granulimonas faecalis gen. nov., sp. nov., and Leptogranulimonas caecicola gen. nov., sp. nov., novel lactate-producing Atopobiaceae bacteria isolated from mouse intestines, and an emended description of the family Atopobiaceae.</title>
        <authorList>
            <person name="Morinaga K."/>
            <person name="Kusada H."/>
            <person name="Sakamoto S."/>
            <person name="Murakami T."/>
            <person name="Toyoda A."/>
            <person name="Mori H."/>
            <person name="Meng X.Y."/>
            <person name="Takashino M."/>
            <person name="Murotomi K."/>
            <person name="Tamaki H."/>
        </authorList>
    </citation>
    <scope>NUCLEOTIDE SEQUENCE</scope>
    <source>
        <strain evidence="5">OPF53</strain>
    </source>
</reference>
<dbReference type="GO" id="GO:0003755">
    <property type="term" value="F:peptidyl-prolyl cis-trans isomerase activity"/>
    <property type="evidence" value="ECO:0007669"/>
    <property type="project" value="UniProtKB-KW"/>
</dbReference>
<evidence type="ECO:0000313" key="6">
    <source>
        <dbReference type="Proteomes" id="UP001055025"/>
    </source>
</evidence>
<evidence type="ECO:0000313" key="5">
    <source>
        <dbReference type="EMBL" id="GJM54527.1"/>
    </source>
</evidence>
<keyword evidence="1" id="KW-0697">Rotamase</keyword>
<accession>A0AAV5AZ87</accession>
<keyword evidence="6" id="KW-1185">Reference proteome</keyword>
<comment type="caution">
    <text evidence="5">The sequence shown here is derived from an EMBL/GenBank/DDBJ whole genome shotgun (WGS) entry which is preliminary data.</text>
</comment>
<gene>
    <name evidence="5" type="ORF">ATOP_01820</name>
</gene>
<keyword evidence="2" id="KW-0413">Isomerase</keyword>
<dbReference type="SUPFAM" id="SSF109998">
    <property type="entry name" value="Triger factor/SurA peptide-binding domain-like"/>
    <property type="match status" value="1"/>
</dbReference>
<dbReference type="AlphaFoldDB" id="A0AAV5AZ87"/>
<name>A0AAV5AZ87_9ACTN</name>